<dbReference type="SUPFAM" id="SSF53335">
    <property type="entry name" value="S-adenosyl-L-methionine-dependent methyltransferases"/>
    <property type="match status" value="1"/>
</dbReference>
<dbReference type="GO" id="GO:0043565">
    <property type="term" value="F:sequence-specific DNA binding"/>
    <property type="evidence" value="ECO:0007669"/>
    <property type="project" value="TreeGrafter"/>
</dbReference>
<comment type="caution">
    <text evidence="5">The sequence shown here is derived from an EMBL/GenBank/DDBJ whole genome shotgun (WGS) entry which is preliminary data.</text>
</comment>
<dbReference type="AlphaFoldDB" id="A0A941W3F9"/>
<dbReference type="EMBL" id="JAANXD010000018">
    <property type="protein sequence ID" value="MBS1257290.1"/>
    <property type="molecule type" value="Genomic_DNA"/>
</dbReference>
<dbReference type="InterPro" id="IPR029063">
    <property type="entry name" value="SAM-dependent_MTases_sf"/>
</dbReference>
<evidence type="ECO:0000256" key="2">
    <source>
        <dbReference type="ARBA" id="ARBA00022679"/>
    </source>
</evidence>
<name>A0A941W3F9_9BACT</name>
<accession>A0A941W3F9</accession>
<dbReference type="GO" id="GO:0009007">
    <property type="term" value="F:site-specific DNA-methyltransferase (adenine-specific) activity"/>
    <property type="evidence" value="ECO:0007669"/>
    <property type="project" value="UniProtKB-EC"/>
</dbReference>
<dbReference type="Gene3D" id="3.40.50.150">
    <property type="entry name" value="Vaccinia Virus protein VP39"/>
    <property type="match status" value="1"/>
</dbReference>
<keyword evidence="1" id="KW-0489">Methyltransferase</keyword>
<keyword evidence="3" id="KW-0949">S-adenosyl-L-methionine</keyword>
<dbReference type="GO" id="GO:0032259">
    <property type="term" value="P:methylation"/>
    <property type="evidence" value="ECO:0007669"/>
    <property type="project" value="UniProtKB-KW"/>
</dbReference>
<evidence type="ECO:0000313" key="6">
    <source>
        <dbReference type="Proteomes" id="UP000722750"/>
    </source>
</evidence>
<evidence type="ECO:0000256" key="1">
    <source>
        <dbReference type="ARBA" id="ARBA00022603"/>
    </source>
</evidence>
<evidence type="ECO:0008006" key="7">
    <source>
        <dbReference type="Google" id="ProtNLM"/>
    </source>
</evidence>
<feature type="region of interest" description="Disordered" evidence="4">
    <location>
        <begin position="179"/>
        <end position="200"/>
    </location>
</feature>
<reference evidence="5" key="1">
    <citation type="journal article" date="2021" name="ISME J.">
        <title>Fine-scale metabolic discontinuity in a stratified prokaryote microbiome of a Red Sea deep halocline.</title>
        <authorList>
            <person name="Michoud G."/>
            <person name="Ngugi D.K."/>
            <person name="Barozzi A."/>
            <person name="Merlino G."/>
            <person name="Calleja M.L."/>
            <person name="Delgado-Huertas A."/>
            <person name="Moran X.A.G."/>
            <person name="Daffonchio D."/>
        </authorList>
    </citation>
    <scope>NUCLEOTIDE SEQUENCE</scope>
    <source>
        <strain evidence="5">SuakinDeep_MAG55_1</strain>
    </source>
</reference>
<dbReference type="PANTHER" id="PTHR30481">
    <property type="entry name" value="DNA ADENINE METHYLASE"/>
    <property type="match status" value="1"/>
</dbReference>
<gene>
    <name evidence="5" type="ORF">MAG551_00332</name>
</gene>
<dbReference type="GO" id="GO:1904047">
    <property type="term" value="F:S-adenosyl-L-methionine binding"/>
    <property type="evidence" value="ECO:0007669"/>
    <property type="project" value="TreeGrafter"/>
</dbReference>
<feature type="compositionally biased region" description="Basic and acidic residues" evidence="4">
    <location>
        <begin position="179"/>
        <end position="188"/>
    </location>
</feature>
<dbReference type="PANTHER" id="PTHR30481:SF2">
    <property type="entry name" value="SITE-SPECIFIC DNA-METHYLTRANSFERASE (ADENINE-SPECIFIC)"/>
    <property type="match status" value="1"/>
</dbReference>
<dbReference type="GO" id="GO:0006298">
    <property type="term" value="P:mismatch repair"/>
    <property type="evidence" value="ECO:0007669"/>
    <property type="project" value="TreeGrafter"/>
</dbReference>
<organism evidence="5 6">
    <name type="scientific">Candidatus Scalindua arabica</name>
    <dbReference type="NCBI Taxonomy" id="1127984"/>
    <lineage>
        <taxon>Bacteria</taxon>
        <taxon>Pseudomonadati</taxon>
        <taxon>Planctomycetota</taxon>
        <taxon>Candidatus Brocadiia</taxon>
        <taxon>Candidatus Brocadiales</taxon>
        <taxon>Candidatus Scalinduaceae</taxon>
        <taxon>Candidatus Scalindua</taxon>
    </lineage>
</organism>
<dbReference type="Proteomes" id="UP000722750">
    <property type="component" value="Unassembled WGS sequence"/>
</dbReference>
<evidence type="ECO:0000256" key="3">
    <source>
        <dbReference type="ARBA" id="ARBA00022691"/>
    </source>
</evidence>
<protein>
    <recommendedName>
        <fullName evidence="7">DNA adenine methylase</fullName>
    </recommendedName>
</protein>
<dbReference type="InterPro" id="IPR012327">
    <property type="entry name" value="MeTrfase_D12"/>
</dbReference>
<keyword evidence="2" id="KW-0808">Transferase</keyword>
<dbReference type="GO" id="GO:0009307">
    <property type="term" value="P:DNA restriction-modification system"/>
    <property type="evidence" value="ECO:0007669"/>
    <property type="project" value="InterPro"/>
</dbReference>
<evidence type="ECO:0000256" key="4">
    <source>
        <dbReference type="SAM" id="MobiDB-lite"/>
    </source>
</evidence>
<proteinExistence type="predicted"/>
<sequence length="200" mass="23639">MRRVPQTILKNRTFHGGILADGSGFLKRGENGKGISSRWYPTTIAKRFDNLKFVADRIMFRREDGLKVIREYSQRNDVVFFIDPPYTAGGKKAGRRLYRHYILDHERLFTLCESVKGDFLMTYDNADEVKTMAREHGFQMRLIPMKNTHHTTMEELVIGKDLSWMDRYPKVHEPLAEYKVDSKEKEVPTNRYSRHKKPRR</sequence>
<evidence type="ECO:0000313" key="5">
    <source>
        <dbReference type="EMBL" id="MBS1257290.1"/>
    </source>
</evidence>